<keyword evidence="6 7" id="KW-0694">RNA-binding</keyword>
<evidence type="ECO:0000256" key="2">
    <source>
        <dbReference type="ARBA" id="ARBA00022552"/>
    </source>
</evidence>
<keyword evidence="3 7" id="KW-0489">Methyltransferase</keyword>
<protein>
    <recommendedName>
        <fullName evidence="7">Ribosomal RNA small subunit methyltransferase A</fullName>
        <ecNumber evidence="7">2.1.1.182</ecNumber>
    </recommendedName>
    <alternativeName>
        <fullName evidence="7">16S rRNA (adenine(1518)-N(6)/adenine(1519)-N(6))-dimethyltransferase</fullName>
    </alternativeName>
    <alternativeName>
        <fullName evidence="7">16S rRNA dimethyladenosine transferase</fullName>
    </alternativeName>
    <alternativeName>
        <fullName evidence="7">16S rRNA dimethylase</fullName>
    </alternativeName>
    <alternativeName>
        <fullName evidence="7">S-adenosylmethionine-6-N', N'-adenosyl(rRNA) dimethyltransferase</fullName>
    </alternativeName>
</protein>
<comment type="subcellular location">
    <subcellularLocation>
        <location evidence="7">Cytoplasm</location>
    </subcellularLocation>
</comment>
<comment type="similarity">
    <text evidence="7">Belongs to the class I-like SAM-binding methyltransferase superfamily. rRNA adenine N(6)-methyltransferase family. RsmA subfamily.</text>
</comment>
<sequence>MRAKLGQHFLSSGQIAKKIADLANLSKNDAVLEIGPGKGILTEHLLEKAGKVIAVEKDERLSRFLKEKFSGAKNFKLINADIRDVLKNPTSYKLKAKSYKVVANIPYYLTSFLFRLLLEKSRIKPEKIVVMIQKEVAQRICAKPPQINLLALSILAYGKPKIAFFVKKGSFSPPPKVDSAVLVIDDISSDFFEKNKIKEKDFFEFLRLGFSHKRKTLTNNLAKKYGKSEIKNVLRDCDLNKNIRPQNLFLKDWRYIYGKINK</sequence>
<dbReference type="InterPro" id="IPR001737">
    <property type="entry name" value="KsgA/Erm"/>
</dbReference>
<evidence type="ECO:0000313" key="10">
    <source>
        <dbReference type="EMBL" id="OGZ31922.1"/>
    </source>
</evidence>
<dbReference type="Proteomes" id="UP000176787">
    <property type="component" value="Unassembled WGS sequence"/>
</dbReference>
<feature type="binding site" evidence="7 8">
    <location>
        <position position="10"/>
    </location>
    <ligand>
        <name>S-adenosyl-L-methionine</name>
        <dbReference type="ChEBI" id="CHEBI:59789"/>
    </ligand>
</feature>
<feature type="domain" description="Ribosomal RNA adenine methylase transferase N-terminal" evidence="9">
    <location>
        <begin position="15"/>
        <end position="188"/>
    </location>
</feature>
<keyword evidence="4 7" id="KW-0808">Transferase</keyword>
<dbReference type="PANTHER" id="PTHR11727">
    <property type="entry name" value="DIMETHYLADENOSINE TRANSFERASE"/>
    <property type="match status" value="1"/>
</dbReference>
<dbReference type="NCBIfam" id="TIGR00755">
    <property type="entry name" value="ksgA"/>
    <property type="match status" value="1"/>
</dbReference>
<feature type="binding site" evidence="7 8">
    <location>
        <position position="35"/>
    </location>
    <ligand>
        <name>S-adenosyl-L-methionine</name>
        <dbReference type="ChEBI" id="CHEBI:59789"/>
    </ligand>
</feature>
<feature type="binding site" evidence="7 8">
    <location>
        <position position="56"/>
    </location>
    <ligand>
        <name>S-adenosyl-L-methionine</name>
        <dbReference type="ChEBI" id="CHEBI:59789"/>
    </ligand>
</feature>
<proteinExistence type="inferred from homology"/>
<accession>A0A1G2F2D3</accession>
<dbReference type="PROSITE" id="PS51689">
    <property type="entry name" value="SAM_RNA_A_N6_MT"/>
    <property type="match status" value="1"/>
</dbReference>
<gene>
    <name evidence="7" type="primary">rsmA</name>
    <name evidence="7" type="synonym">ksgA</name>
    <name evidence="10" type="ORF">A3H02_00335</name>
</gene>
<dbReference type="GO" id="GO:0052908">
    <property type="term" value="F:16S rRNA (adenine(1518)-N(6)/adenine(1519)-N(6))-dimethyltransferase activity"/>
    <property type="evidence" value="ECO:0007669"/>
    <property type="project" value="UniProtKB-EC"/>
</dbReference>
<dbReference type="EC" id="2.1.1.182" evidence="7"/>
<dbReference type="Gene3D" id="1.10.8.100">
    <property type="entry name" value="Ribosomal RNA adenine dimethylase-like, domain 2"/>
    <property type="match status" value="1"/>
</dbReference>
<name>A0A1G2F2D3_9BACT</name>
<feature type="binding site" evidence="7 8">
    <location>
        <position position="8"/>
    </location>
    <ligand>
        <name>S-adenosyl-L-methionine</name>
        <dbReference type="ChEBI" id="CHEBI:59789"/>
    </ligand>
</feature>
<evidence type="ECO:0000313" key="11">
    <source>
        <dbReference type="Proteomes" id="UP000176787"/>
    </source>
</evidence>
<evidence type="ECO:0000256" key="5">
    <source>
        <dbReference type="ARBA" id="ARBA00022691"/>
    </source>
</evidence>
<organism evidence="10 11">
    <name type="scientific">Candidatus Niyogibacteria bacterium RIFCSPLOWO2_12_FULL_41_13</name>
    <dbReference type="NCBI Taxonomy" id="1801726"/>
    <lineage>
        <taxon>Bacteria</taxon>
        <taxon>Candidatus Niyogiibacteriota</taxon>
    </lineage>
</organism>
<dbReference type="PANTHER" id="PTHR11727:SF7">
    <property type="entry name" value="DIMETHYLADENOSINE TRANSFERASE-RELATED"/>
    <property type="match status" value="1"/>
</dbReference>
<evidence type="ECO:0000256" key="8">
    <source>
        <dbReference type="PROSITE-ProRule" id="PRU01026"/>
    </source>
</evidence>
<dbReference type="Gene3D" id="3.40.50.150">
    <property type="entry name" value="Vaccinia Virus protein VP39"/>
    <property type="match status" value="1"/>
</dbReference>
<dbReference type="InterPro" id="IPR020596">
    <property type="entry name" value="rRNA_Ade_Mease_Trfase_CS"/>
</dbReference>
<dbReference type="STRING" id="1801726.A3H02_00335"/>
<evidence type="ECO:0000256" key="3">
    <source>
        <dbReference type="ARBA" id="ARBA00022603"/>
    </source>
</evidence>
<dbReference type="CDD" id="cd02440">
    <property type="entry name" value="AdoMet_MTases"/>
    <property type="match status" value="1"/>
</dbReference>
<dbReference type="Pfam" id="PF00398">
    <property type="entry name" value="RrnaAD"/>
    <property type="match status" value="1"/>
</dbReference>
<dbReference type="GO" id="GO:0003723">
    <property type="term" value="F:RNA binding"/>
    <property type="evidence" value="ECO:0007669"/>
    <property type="project" value="UniProtKB-UniRule"/>
</dbReference>
<feature type="binding site" evidence="7 8">
    <location>
        <position position="104"/>
    </location>
    <ligand>
        <name>S-adenosyl-L-methionine</name>
        <dbReference type="ChEBI" id="CHEBI:59789"/>
    </ligand>
</feature>
<dbReference type="InterPro" id="IPR011530">
    <property type="entry name" value="rRNA_adenine_dimethylase"/>
</dbReference>
<dbReference type="InterPro" id="IPR029063">
    <property type="entry name" value="SAM-dependent_MTases_sf"/>
</dbReference>
<keyword evidence="2 7" id="KW-0698">rRNA processing</keyword>
<dbReference type="GO" id="GO:0005737">
    <property type="term" value="C:cytoplasm"/>
    <property type="evidence" value="ECO:0007669"/>
    <property type="project" value="UniProtKB-SubCell"/>
</dbReference>
<reference evidence="10 11" key="1">
    <citation type="journal article" date="2016" name="Nat. Commun.">
        <title>Thousands of microbial genomes shed light on interconnected biogeochemical processes in an aquifer system.</title>
        <authorList>
            <person name="Anantharaman K."/>
            <person name="Brown C.T."/>
            <person name="Hug L.A."/>
            <person name="Sharon I."/>
            <person name="Castelle C.J."/>
            <person name="Probst A.J."/>
            <person name="Thomas B.C."/>
            <person name="Singh A."/>
            <person name="Wilkins M.J."/>
            <person name="Karaoz U."/>
            <person name="Brodie E.L."/>
            <person name="Williams K.H."/>
            <person name="Hubbard S.S."/>
            <person name="Banfield J.F."/>
        </authorList>
    </citation>
    <scope>NUCLEOTIDE SEQUENCE [LARGE SCALE GENOMIC DNA]</scope>
</reference>
<evidence type="ECO:0000259" key="9">
    <source>
        <dbReference type="SMART" id="SM00650"/>
    </source>
</evidence>
<dbReference type="AlphaFoldDB" id="A0A1G2F2D3"/>
<dbReference type="SUPFAM" id="SSF53335">
    <property type="entry name" value="S-adenosyl-L-methionine-dependent methyltransferases"/>
    <property type="match status" value="1"/>
</dbReference>
<keyword evidence="1 7" id="KW-0963">Cytoplasm</keyword>
<dbReference type="EMBL" id="MHMS01000018">
    <property type="protein sequence ID" value="OGZ31922.1"/>
    <property type="molecule type" value="Genomic_DNA"/>
</dbReference>
<dbReference type="PROSITE" id="PS01131">
    <property type="entry name" value="RRNA_A_DIMETH"/>
    <property type="match status" value="1"/>
</dbReference>
<dbReference type="SMART" id="SM00650">
    <property type="entry name" value="rADc"/>
    <property type="match status" value="1"/>
</dbReference>
<comment type="catalytic activity">
    <reaction evidence="7">
        <text>adenosine(1518)/adenosine(1519) in 16S rRNA + 4 S-adenosyl-L-methionine = N(6)-dimethyladenosine(1518)/N(6)-dimethyladenosine(1519) in 16S rRNA + 4 S-adenosyl-L-homocysteine + 4 H(+)</text>
        <dbReference type="Rhea" id="RHEA:19609"/>
        <dbReference type="Rhea" id="RHEA-COMP:10232"/>
        <dbReference type="Rhea" id="RHEA-COMP:10233"/>
        <dbReference type="ChEBI" id="CHEBI:15378"/>
        <dbReference type="ChEBI" id="CHEBI:57856"/>
        <dbReference type="ChEBI" id="CHEBI:59789"/>
        <dbReference type="ChEBI" id="CHEBI:74411"/>
        <dbReference type="ChEBI" id="CHEBI:74493"/>
        <dbReference type="EC" id="2.1.1.182"/>
    </reaction>
</comment>
<feature type="binding site" evidence="7 8">
    <location>
        <position position="81"/>
    </location>
    <ligand>
        <name>S-adenosyl-L-methionine</name>
        <dbReference type="ChEBI" id="CHEBI:59789"/>
    </ligand>
</feature>
<evidence type="ECO:0000256" key="4">
    <source>
        <dbReference type="ARBA" id="ARBA00022679"/>
    </source>
</evidence>
<evidence type="ECO:0000256" key="1">
    <source>
        <dbReference type="ARBA" id="ARBA00022490"/>
    </source>
</evidence>
<keyword evidence="5 7" id="KW-0949">S-adenosyl-L-methionine</keyword>
<evidence type="ECO:0000256" key="6">
    <source>
        <dbReference type="ARBA" id="ARBA00022884"/>
    </source>
</evidence>
<dbReference type="HAMAP" id="MF_00607">
    <property type="entry name" value="16SrRNA_methyltr_A"/>
    <property type="match status" value="1"/>
</dbReference>
<comment type="function">
    <text evidence="7">Specifically dimethylates two adjacent adenosines (A1518 and A1519) in the loop of a conserved hairpin near the 3'-end of 16S rRNA in the 30S particle. May play a critical role in biogenesis of 30S subunits.</text>
</comment>
<evidence type="ECO:0000256" key="7">
    <source>
        <dbReference type="HAMAP-Rule" id="MF_00607"/>
    </source>
</evidence>
<dbReference type="InterPro" id="IPR020598">
    <property type="entry name" value="rRNA_Ade_methylase_Trfase_N"/>
</dbReference>
<dbReference type="InterPro" id="IPR023165">
    <property type="entry name" value="rRNA_Ade_diMease-like_C"/>
</dbReference>
<comment type="caution">
    <text evidence="10">The sequence shown here is derived from an EMBL/GenBank/DDBJ whole genome shotgun (WGS) entry which is preliminary data.</text>
</comment>